<dbReference type="EMBL" id="NMPM01000007">
    <property type="protein sequence ID" value="PAV27309.1"/>
    <property type="molecule type" value="Genomic_DNA"/>
</dbReference>
<keyword evidence="2" id="KW-0472">Membrane</keyword>
<protein>
    <submittedName>
        <fullName evidence="3">Uncharacterized protein</fullName>
    </submittedName>
</protein>
<feature type="region of interest" description="Disordered" evidence="1">
    <location>
        <begin position="139"/>
        <end position="166"/>
    </location>
</feature>
<proteinExistence type="predicted"/>
<evidence type="ECO:0000313" key="3">
    <source>
        <dbReference type="EMBL" id="PAV27309.1"/>
    </source>
</evidence>
<keyword evidence="2" id="KW-0812">Transmembrane</keyword>
<gene>
    <name evidence="3" type="ORF">CF392_01110</name>
</gene>
<dbReference type="AlphaFoldDB" id="A0A2A2I6E9"/>
<reference evidence="3 4" key="1">
    <citation type="submission" date="2017-07" db="EMBL/GenBank/DDBJ databases">
        <title>Tamlnaduibacter salinus (Mi-7) genome sequencing.</title>
        <authorList>
            <person name="Verma A."/>
            <person name="Krishnamurthi S."/>
        </authorList>
    </citation>
    <scope>NUCLEOTIDE SEQUENCE [LARGE SCALE GENOMIC DNA]</scope>
    <source>
        <strain evidence="3 4">Mi-7</strain>
    </source>
</reference>
<dbReference type="Proteomes" id="UP000218332">
    <property type="component" value="Unassembled WGS sequence"/>
</dbReference>
<keyword evidence="4" id="KW-1185">Reference proteome</keyword>
<name>A0A2A2I6E9_9GAMM</name>
<keyword evidence="2" id="KW-1133">Transmembrane helix</keyword>
<feature type="transmembrane region" description="Helical" evidence="2">
    <location>
        <begin position="6"/>
        <end position="24"/>
    </location>
</feature>
<accession>A0A2A2I6E9</accession>
<evidence type="ECO:0000313" key="4">
    <source>
        <dbReference type="Proteomes" id="UP000218332"/>
    </source>
</evidence>
<comment type="caution">
    <text evidence="3">The sequence shown here is derived from an EMBL/GenBank/DDBJ whole genome shotgun (WGS) entry which is preliminary data.</text>
</comment>
<feature type="compositionally biased region" description="Basic and acidic residues" evidence="1">
    <location>
        <begin position="139"/>
        <end position="153"/>
    </location>
</feature>
<evidence type="ECO:0000256" key="1">
    <source>
        <dbReference type="SAM" id="MobiDB-lite"/>
    </source>
</evidence>
<sequence>MNIHRGLLYAVTLTAIGLLVGLLLEALDRQVNRAEAASARLVVNQLRAALIVKGAELRLSSHPEHMLQWRGKNPVSLLQKPPRAYQGRCGDSGPAAAKWCFSESGEVRYRTRSRIALAGQERPPETIVAWRVAMDYRDRNGNGAPDKQDRLDGLKLAPVRQKTGGT</sequence>
<evidence type="ECO:0000256" key="2">
    <source>
        <dbReference type="SAM" id="Phobius"/>
    </source>
</evidence>
<organism evidence="3 4">
    <name type="scientific">Tamilnaduibacter salinus</name>
    <dbReference type="NCBI Taxonomy" id="1484056"/>
    <lineage>
        <taxon>Bacteria</taxon>
        <taxon>Pseudomonadati</taxon>
        <taxon>Pseudomonadota</taxon>
        <taxon>Gammaproteobacteria</taxon>
        <taxon>Pseudomonadales</taxon>
        <taxon>Marinobacteraceae</taxon>
        <taxon>Tamilnaduibacter</taxon>
    </lineage>
</organism>